<evidence type="ECO:0000313" key="4">
    <source>
        <dbReference type="EMBL" id="KAG2400742.1"/>
    </source>
</evidence>
<dbReference type="Pfam" id="PF02774">
    <property type="entry name" value="Semialdhyde_dhC"/>
    <property type="match status" value="1"/>
</dbReference>
<sequence>MLASQRSAGHHITFEDRDYVVEELTTDSFNGVDIALFSARGSISKKFGPAAMDRGTVVVDNSSAFQMDEKVSLVIPEVNLEAMQHIKAGMGKGALIANPNCSTIICLMGATLLHRRAKVLRMVVSTYQAASGAGAAAMEELELQTREVWIKFCLCSLLAWFELYLPLRLCEEESGFIHELLPDGVVVLQHAFNLFSHNAYVLSNEYNEETEMGRRGSETEMGKKVESVRDEGA</sequence>
<dbReference type="Pfam" id="PF01118">
    <property type="entry name" value="Semialdhyde_dh"/>
    <property type="match status" value="1"/>
</dbReference>
<dbReference type="PANTHER" id="PTHR46278:SF2">
    <property type="entry name" value="ASPARTATE-SEMIALDEHYDE DEHYDROGENASE"/>
    <property type="match status" value="1"/>
</dbReference>
<proteinExistence type="inferred from homology"/>
<dbReference type="GO" id="GO:0046983">
    <property type="term" value="F:protein dimerization activity"/>
    <property type="evidence" value="ECO:0007669"/>
    <property type="project" value="InterPro"/>
</dbReference>
<dbReference type="SMART" id="SM00859">
    <property type="entry name" value="Semialdhyde_dh"/>
    <property type="match status" value="1"/>
</dbReference>
<dbReference type="InterPro" id="IPR012280">
    <property type="entry name" value="Semialdhyde_DH_dimer_dom"/>
</dbReference>
<evidence type="ECO:0000256" key="1">
    <source>
        <dbReference type="ARBA" id="ARBA00010584"/>
    </source>
</evidence>
<dbReference type="InterPro" id="IPR000534">
    <property type="entry name" value="Semialdehyde_DH_NAD-bd"/>
</dbReference>
<comment type="caution">
    <text evidence="4">The sequence shown here is derived from an EMBL/GenBank/DDBJ whole genome shotgun (WGS) entry which is preliminary data.</text>
</comment>
<name>A0A8T0KNS1_PHAAN</name>
<evidence type="ECO:0000259" key="3">
    <source>
        <dbReference type="SMART" id="SM00859"/>
    </source>
</evidence>
<dbReference type="GO" id="GO:0051287">
    <property type="term" value="F:NAD binding"/>
    <property type="evidence" value="ECO:0007669"/>
    <property type="project" value="InterPro"/>
</dbReference>
<evidence type="ECO:0000313" key="5">
    <source>
        <dbReference type="Proteomes" id="UP000743370"/>
    </source>
</evidence>
<dbReference type="CDD" id="cd02316">
    <property type="entry name" value="VcASADH2_like_N"/>
    <property type="match status" value="1"/>
</dbReference>
<dbReference type="InterPro" id="IPR036291">
    <property type="entry name" value="NAD(P)-bd_dom_sf"/>
</dbReference>
<dbReference type="GO" id="GO:0016620">
    <property type="term" value="F:oxidoreductase activity, acting on the aldehyde or oxo group of donors, NAD or NADP as acceptor"/>
    <property type="evidence" value="ECO:0007669"/>
    <property type="project" value="InterPro"/>
</dbReference>
<evidence type="ECO:0000256" key="2">
    <source>
        <dbReference type="SAM" id="MobiDB-lite"/>
    </source>
</evidence>
<dbReference type="Gene3D" id="3.30.360.10">
    <property type="entry name" value="Dihydrodipicolinate Reductase, domain 2"/>
    <property type="match status" value="1"/>
</dbReference>
<dbReference type="PANTHER" id="PTHR46278">
    <property type="entry name" value="DEHYDROGENASE, PUTATIVE-RELATED"/>
    <property type="match status" value="1"/>
</dbReference>
<dbReference type="EMBL" id="JABFOF010000004">
    <property type="protein sequence ID" value="KAG2400742.1"/>
    <property type="molecule type" value="Genomic_DNA"/>
</dbReference>
<feature type="region of interest" description="Disordered" evidence="2">
    <location>
        <begin position="211"/>
        <end position="233"/>
    </location>
</feature>
<reference evidence="4 5" key="1">
    <citation type="submission" date="2020-05" db="EMBL/GenBank/DDBJ databases">
        <title>Vigna angularis (adzuki bean) Var. LongXiaoDou No. 4 denovo assembly.</title>
        <authorList>
            <person name="Xiang H."/>
        </authorList>
    </citation>
    <scope>NUCLEOTIDE SEQUENCE [LARGE SCALE GENOMIC DNA]</scope>
    <source>
        <tissue evidence="4">Leaf</tissue>
    </source>
</reference>
<dbReference type="Proteomes" id="UP000743370">
    <property type="component" value="Unassembled WGS sequence"/>
</dbReference>
<dbReference type="SUPFAM" id="SSF51735">
    <property type="entry name" value="NAD(P)-binding Rossmann-fold domains"/>
    <property type="match status" value="1"/>
</dbReference>
<comment type="similarity">
    <text evidence="1">Belongs to the aspartate-semialdehyde dehydrogenase family.</text>
</comment>
<dbReference type="SUPFAM" id="SSF55347">
    <property type="entry name" value="Glyceraldehyde-3-phosphate dehydrogenase-like, C-terminal domain"/>
    <property type="match status" value="1"/>
</dbReference>
<dbReference type="GO" id="GO:1901607">
    <property type="term" value="P:alpha-amino acid biosynthetic process"/>
    <property type="evidence" value="ECO:0007669"/>
    <property type="project" value="UniProtKB-ARBA"/>
</dbReference>
<dbReference type="Gene3D" id="3.40.50.720">
    <property type="entry name" value="NAD(P)-binding Rossmann-like Domain"/>
    <property type="match status" value="1"/>
</dbReference>
<feature type="domain" description="Semialdehyde dehydrogenase NAD-binding" evidence="3">
    <location>
        <begin position="1"/>
        <end position="86"/>
    </location>
</feature>
<protein>
    <recommendedName>
        <fullName evidence="3">Semialdehyde dehydrogenase NAD-binding domain-containing protein</fullName>
    </recommendedName>
</protein>
<gene>
    <name evidence="4" type="ORF">HKW66_Vig0094040</name>
</gene>
<dbReference type="AlphaFoldDB" id="A0A8T0KNS1"/>
<accession>A0A8T0KNS1</accession>
<organism evidence="4 5">
    <name type="scientific">Phaseolus angularis</name>
    <name type="common">Azuki bean</name>
    <name type="synonym">Vigna angularis</name>
    <dbReference type="NCBI Taxonomy" id="3914"/>
    <lineage>
        <taxon>Eukaryota</taxon>
        <taxon>Viridiplantae</taxon>
        <taxon>Streptophyta</taxon>
        <taxon>Embryophyta</taxon>
        <taxon>Tracheophyta</taxon>
        <taxon>Spermatophyta</taxon>
        <taxon>Magnoliopsida</taxon>
        <taxon>eudicotyledons</taxon>
        <taxon>Gunneridae</taxon>
        <taxon>Pentapetalae</taxon>
        <taxon>rosids</taxon>
        <taxon>fabids</taxon>
        <taxon>Fabales</taxon>
        <taxon>Fabaceae</taxon>
        <taxon>Papilionoideae</taxon>
        <taxon>50 kb inversion clade</taxon>
        <taxon>NPAAA clade</taxon>
        <taxon>indigoferoid/millettioid clade</taxon>
        <taxon>Phaseoleae</taxon>
        <taxon>Vigna</taxon>
    </lineage>
</organism>